<dbReference type="Gene3D" id="2.40.40.10">
    <property type="entry name" value="RlpA-like domain"/>
    <property type="match status" value="1"/>
</dbReference>
<dbReference type="SUPFAM" id="SSF50685">
    <property type="entry name" value="Barwin-like endoglucanases"/>
    <property type="match status" value="1"/>
</dbReference>
<sequence>MQTPYYYVPFKYDYGFDPYQAYANVPYPYYHTNYSYYVENRQQPIRGQATWTEGGQVTQCNIPWSKNEFMTVAVGQNAPYQCGQTLRIKYPATQREVVVTIVDKVAGFPSNRVNLHRTAFLALGADAAQGVINVEIYPSPELEEEKWGKYLLEVTQTAYPNYNVTDYDFVTKTNPAPNQVKEEYDFILIQPKKK</sequence>
<dbReference type="Proteomes" id="UP000581688">
    <property type="component" value="Unassembled WGS sequence"/>
</dbReference>
<dbReference type="AlphaFoldDB" id="A0A841PZB6"/>
<organism evidence="1 2">
    <name type="scientific">Salirhabdus euzebyi</name>
    <dbReference type="NCBI Taxonomy" id="394506"/>
    <lineage>
        <taxon>Bacteria</taxon>
        <taxon>Bacillati</taxon>
        <taxon>Bacillota</taxon>
        <taxon>Bacilli</taxon>
        <taxon>Bacillales</taxon>
        <taxon>Bacillaceae</taxon>
        <taxon>Salirhabdus</taxon>
    </lineage>
</organism>
<dbReference type="InterPro" id="IPR036908">
    <property type="entry name" value="RlpA-like_sf"/>
</dbReference>
<protein>
    <submittedName>
        <fullName evidence="1">Rare lipoprotein A</fullName>
    </submittedName>
</protein>
<evidence type="ECO:0000313" key="2">
    <source>
        <dbReference type="Proteomes" id="UP000581688"/>
    </source>
</evidence>
<evidence type="ECO:0000313" key="1">
    <source>
        <dbReference type="EMBL" id="MBB6452681.1"/>
    </source>
</evidence>
<dbReference type="Gene3D" id="3.10.450.390">
    <property type="entry name" value="Protein of unknown function DUF3889"/>
    <property type="match status" value="1"/>
</dbReference>
<accession>A0A841PZB6</accession>
<keyword evidence="2" id="KW-1185">Reference proteome</keyword>
<dbReference type="CDD" id="cd22191">
    <property type="entry name" value="DPBB_RlpA_EXP_N-like"/>
    <property type="match status" value="1"/>
</dbReference>
<gene>
    <name evidence="1" type="ORF">HNQ94_001127</name>
</gene>
<dbReference type="RefSeq" id="WP_221452496.1">
    <property type="nucleotide sequence ID" value="NZ_CADDWK010000003.1"/>
</dbReference>
<dbReference type="EMBL" id="JACHGH010000003">
    <property type="protein sequence ID" value="MBB6452681.1"/>
    <property type="molecule type" value="Genomic_DNA"/>
</dbReference>
<name>A0A841PZB6_9BACI</name>
<keyword evidence="1" id="KW-0449">Lipoprotein</keyword>
<proteinExistence type="predicted"/>
<reference evidence="1 2" key="1">
    <citation type="submission" date="2020-08" db="EMBL/GenBank/DDBJ databases">
        <title>Genomic Encyclopedia of Type Strains, Phase IV (KMG-IV): sequencing the most valuable type-strain genomes for metagenomic binning, comparative biology and taxonomic classification.</title>
        <authorList>
            <person name="Goeker M."/>
        </authorList>
    </citation>
    <scope>NUCLEOTIDE SEQUENCE [LARGE SCALE GENOMIC DNA]</scope>
    <source>
        <strain evidence="1 2">DSM 19612</strain>
    </source>
</reference>
<comment type="caution">
    <text evidence="1">The sequence shown here is derived from an EMBL/GenBank/DDBJ whole genome shotgun (WGS) entry which is preliminary data.</text>
</comment>